<dbReference type="Proteomes" id="UP001046870">
    <property type="component" value="Chromosome 22"/>
</dbReference>
<dbReference type="EMBL" id="JAFDVH010000022">
    <property type="protein sequence ID" value="KAG7457080.1"/>
    <property type="molecule type" value="Genomic_DNA"/>
</dbReference>
<organism evidence="2 3">
    <name type="scientific">Megalops atlanticus</name>
    <name type="common">Tarpon</name>
    <name type="synonym">Clupea gigantea</name>
    <dbReference type="NCBI Taxonomy" id="7932"/>
    <lineage>
        <taxon>Eukaryota</taxon>
        <taxon>Metazoa</taxon>
        <taxon>Chordata</taxon>
        <taxon>Craniata</taxon>
        <taxon>Vertebrata</taxon>
        <taxon>Euteleostomi</taxon>
        <taxon>Actinopterygii</taxon>
        <taxon>Neopterygii</taxon>
        <taxon>Teleostei</taxon>
        <taxon>Elopiformes</taxon>
        <taxon>Megalopidae</taxon>
        <taxon>Megalops</taxon>
    </lineage>
</organism>
<accession>A0A9D3PE68</accession>
<reference evidence="2" key="1">
    <citation type="submission" date="2021-01" db="EMBL/GenBank/DDBJ databases">
        <authorList>
            <person name="Zahm M."/>
            <person name="Roques C."/>
            <person name="Cabau C."/>
            <person name="Klopp C."/>
            <person name="Donnadieu C."/>
            <person name="Jouanno E."/>
            <person name="Lampietro C."/>
            <person name="Louis A."/>
            <person name="Herpin A."/>
            <person name="Echchiki A."/>
            <person name="Berthelot C."/>
            <person name="Parey E."/>
            <person name="Roest-Crollius H."/>
            <person name="Braasch I."/>
            <person name="Postlethwait J."/>
            <person name="Bobe J."/>
            <person name="Montfort J."/>
            <person name="Bouchez O."/>
            <person name="Begum T."/>
            <person name="Mejri S."/>
            <person name="Adams A."/>
            <person name="Chen W.-J."/>
            <person name="Guiguen Y."/>
        </authorList>
    </citation>
    <scope>NUCLEOTIDE SEQUENCE</scope>
    <source>
        <strain evidence="2">YG-15Mar2019-1</strain>
        <tissue evidence="2">Brain</tissue>
    </source>
</reference>
<feature type="region of interest" description="Disordered" evidence="1">
    <location>
        <begin position="73"/>
        <end position="106"/>
    </location>
</feature>
<evidence type="ECO:0000313" key="3">
    <source>
        <dbReference type="Proteomes" id="UP001046870"/>
    </source>
</evidence>
<gene>
    <name evidence="2" type="ORF">MATL_G00242800</name>
</gene>
<keyword evidence="3" id="KW-1185">Reference proteome</keyword>
<proteinExistence type="predicted"/>
<evidence type="ECO:0000256" key="1">
    <source>
        <dbReference type="SAM" id="MobiDB-lite"/>
    </source>
</evidence>
<dbReference type="AlphaFoldDB" id="A0A9D3PE68"/>
<evidence type="ECO:0000313" key="2">
    <source>
        <dbReference type="EMBL" id="KAG7457080.1"/>
    </source>
</evidence>
<protein>
    <submittedName>
        <fullName evidence="2">Uncharacterized protein</fullName>
    </submittedName>
</protein>
<comment type="caution">
    <text evidence="2">The sequence shown here is derived from an EMBL/GenBank/DDBJ whole genome shotgun (WGS) entry which is preliminary data.</text>
</comment>
<name>A0A9D3PE68_MEGAT</name>
<sequence>MEPQLSILSPKDKGPHICLATGFFPKNAEMSITFNDGDSTQLQVQDNAQLLTKKKTYFFAGVKEKEIKSCQMENVKEEKLQTDSNEGAPKDDPSKNECPTPEVKNATILTREVKDYPRMNFMPWCSRDVLEQSVRVFTEEQWDGW</sequence>
<dbReference type="OrthoDB" id="9945861at2759"/>